<reference evidence="2 3" key="2">
    <citation type="submission" date="2018-12" db="EMBL/GenBank/DDBJ databases">
        <title>Nakamurella antarcticus sp. nov., isolated from Antarctica South Shetland Islands soil.</title>
        <authorList>
            <person name="Peng F."/>
        </authorList>
    </citation>
    <scope>NUCLEOTIDE SEQUENCE [LARGE SCALE GENOMIC DNA]</scope>
    <source>
        <strain evidence="2 3">S14-144</strain>
    </source>
</reference>
<name>A0A3G8ZQG5_9ACTN</name>
<gene>
    <name evidence="2" type="ORF">EH165_13735</name>
</gene>
<proteinExistence type="predicted"/>
<dbReference type="Pfam" id="PF12697">
    <property type="entry name" value="Abhydrolase_6"/>
    <property type="match status" value="1"/>
</dbReference>
<feature type="domain" description="AB hydrolase-1" evidence="1">
    <location>
        <begin position="54"/>
        <end position="258"/>
    </location>
</feature>
<dbReference type="SUPFAM" id="SSF53474">
    <property type="entry name" value="alpha/beta-Hydrolases"/>
    <property type="match status" value="1"/>
</dbReference>
<evidence type="ECO:0000259" key="1">
    <source>
        <dbReference type="Pfam" id="PF12697"/>
    </source>
</evidence>
<dbReference type="OrthoDB" id="3366103at2"/>
<dbReference type="Gene3D" id="3.40.50.1820">
    <property type="entry name" value="alpha/beta hydrolase"/>
    <property type="match status" value="1"/>
</dbReference>
<sequence length="284" mass="30372">MSSQPRMTKPETSAATTEMHQISIHTADGVTLRGISSTRGADQQPREADRICFVICHGMTNATHKPNTRSVIDAFSAFGAVVAVDFRGHGSSEGRSSVGQIEVLDVDAAISQARREGHTTVVLVGFSMGAAVALRHAGLAARATSEMGFPLRNAADAVVSVSAPSRWFSRESTPMRRIQWLLEHPFGPLIGPRLGIRLGKPWVQVPLTPLELVGSIAPTPLLIVHGTSDHYFAADRARELHKAAPASELWLIPGMGHAESGISAATITEIAQWARRAVENASIL</sequence>
<accession>A0A3G8ZQG5</accession>
<dbReference type="InterPro" id="IPR051044">
    <property type="entry name" value="MAG_DAG_Lipase"/>
</dbReference>
<protein>
    <submittedName>
        <fullName evidence="2">Alpha/beta fold hydrolase</fullName>
    </submittedName>
</protein>
<dbReference type="InterPro" id="IPR000073">
    <property type="entry name" value="AB_hydrolase_1"/>
</dbReference>
<organism evidence="2 3">
    <name type="scientific">Nakamurella antarctica</name>
    <dbReference type="NCBI Taxonomy" id="1902245"/>
    <lineage>
        <taxon>Bacteria</taxon>
        <taxon>Bacillati</taxon>
        <taxon>Actinomycetota</taxon>
        <taxon>Actinomycetes</taxon>
        <taxon>Nakamurellales</taxon>
        <taxon>Nakamurellaceae</taxon>
        <taxon>Nakamurella</taxon>
    </lineage>
</organism>
<evidence type="ECO:0000313" key="2">
    <source>
        <dbReference type="EMBL" id="AZI59045.1"/>
    </source>
</evidence>
<dbReference type="EMBL" id="CP034170">
    <property type="protein sequence ID" value="AZI59045.1"/>
    <property type="molecule type" value="Genomic_DNA"/>
</dbReference>
<keyword evidence="2" id="KW-0378">Hydrolase</keyword>
<dbReference type="AlphaFoldDB" id="A0A3G8ZQG5"/>
<dbReference type="Proteomes" id="UP000268084">
    <property type="component" value="Chromosome"/>
</dbReference>
<dbReference type="KEGG" id="nak:EH165_13735"/>
<dbReference type="PANTHER" id="PTHR11614">
    <property type="entry name" value="PHOSPHOLIPASE-RELATED"/>
    <property type="match status" value="1"/>
</dbReference>
<evidence type="ECO:0000313" key="3">
    <source>
        <dbReference type="Proteomes" id="UP000268084"/>
    </source>
</evidence>
<dbReference type="InterPro" id="IPR029058">
    <property type="entry name" value="AB_hydrolase_fold"/>
</dbReference>
<dbReference type="GO" id="GO:0016787">
    <property type="term" value="F:hydrolase activity"/>
    <property type="evidence" value="ECO:0007669"/>
    <property type="project" value="UniProtKB-KW"/>
</dbReference>
<reference evidence="2 3" key="1">
    <citation type="submission" date="2018-11" db="EMBL/GenBank/DDBJ databases">
        <authorList>
            <person name="Da X."/>
        </authorList>
    </citation>
    <scope>NUCLEOTIDE SEQUENCE [LARGE SCALE GENOMIC DNA]</scope>
    <source>
        <strain evidence="2 3">S14-144</strain>
    </source>
</reference>
<keyword evidence="3" id="KW-1185">Reference proteome</keyword>